<dbReference type="STRING" id="8469.M7B2C5"/>
<evidence type="ECO:0000313" key="2">
    <source>
        <dbReference type="EMBL" id="EMP31214.1"/>
    </source>
</evidence>
<feature type="signal peptide" evidence="1">
    <location>
        <begin position="1"/>
        <end position="23"/>
    </location>
</feature>
<keyword evidence="2" id="KW-0808">Transferase</keyword>
<name>M7B2C5_CHEMY</name>
<gene>
    <name evidence="2" type="ORF">UY3_11636</name>
</gene>
<keyword evidence="1" id="KW-0732">Signal</keyword>
<proteinExistence type="predicted"/>
<dbReference type="GO" id="GO:0032259">
    <property type="term" value="P:methylation"/>
    <property type="evidence" value="ECO:0007669"/>
    <property type="project" value="UniProtKB-KW"/>
</dbReference>
<dbReference type="Proteomes" id="UP000031443">
    <property type="component" value="Unassembled WGS sequence"/>
</dbReference>
<keyword evidence="3" id="KW-1185">Reference proteome</keyword>
<organism evidence="2 3">
    <name type="scientific">Chelonia mydas</name>
    <name type="common">Green sea-turtle</name>
    <name type="synonym">Chelonia agassizi</name>
    <dbReference type="NCBI Taxonomy" id="8469"/>
    <lineage>
        <taxon>Eukaryota</taxon>
        <taxon>Metazoa</taxon>
        <taxon>Chordata</taxon>
        <taxon>Craniata</taxon>
        <taxon>Vertebrata</taxon>
        <taxon>Euteleostomi</taxon>
        <taxon>Archelosauria</taxon>
        <taxon>Testudinata</taxon>
        <taxon>Testudines</taxon>
        <taxon>Cryptodira</taxon>
        <taxon>Durocryptodira</taxon>
        <taxon>Americhelydia</taxon>
        <taxon>Chelonioidea</taxon>
        <taxon>Cheloniidae</taxon>
        <taxon>Chelonia</taxon>
    </lineage>
</organism>
<feature type="chain" id="PRO_5004079937" evidence="1">
    <location>
        <begin position="24"/>
        <end position="112"/>
    </location>
</feature>
<dbReference type="GO" id="GO:0008168">
    <property type="term" value="F:methyltransferase activity"/>
    <property type="evidence" value="ECO:0007669"/>
    <property type="project" value="UniProtKB-KW"/>
</dbReference>
<accession>M7B2C5</accession>
<reference evidence="3" key="1">
    <citation type="journal article" date="2013" name="Nat. Genet.">
        <title>The draft genomes of soft-shell turtle and green sea turtle yield insights into the development and evolution of the turtle-specific body plan.</title>
        <authorList>
            <person name="Wang Z."/>
            <person name="Pascual-Anaya J."/>
            <person name="Zadissa A."/>
            <person name="Li W."/>
            <person name="Niimura Y."/>
            <person name="Huang Z."/>
            <person name="Li C."/>
            <person name="White S."/>
            <person name="Xiong Z."/>
            <person name="Fang D."/>
            <person name="Wang B."/>
            <person name="Ming Y."/>
            <person name="Chen Y."/>
            <person name="Zheng Y."/>
            <person name="Kuraku S."/>
            <person name="Pignatelli M."/>
            <person name="Herrero J."/>
            <person name="Beal K."/>
            <person name="Nozawa M."/>
            <person name="Li Q."/>
            <person name="Wang J."/>
            <person name="Zhang H."/>
            <person name="Yu L."/>
            <person name="Shigenobu S."/>
            <person name="Wang J."/>
            <person name="Liu J."/>
            <person name="Flicek P."/>
            <person name="Searle S."/>
            <person name="Wang J."/>
            <person name="Kuratani S."/>
            <person name="Yin Y."/>
            <person name="Aken B."/>
            <person name="Zhang G."/>
            <person name="Irie N."/>
        </authorList>
    </citation>
    <scope>NUCLEOTIDE SEQUENCE [LARGE SCALE GENOMIC DNA]</scope>
</reference>
<evidence type="ECO:0000256" key="1">
    <source>
        <dbReference type="SAM" id="SignalP"/>
    </source>
</evidence>
<evidence type="ECO:0000313" key="3">
    <source>
        <dbReference type="Proteomes" id="UP000031443"/>
    </source>
</evidence>
<protein>
    <submittedName>
        <fullName evidence="2">Methyltransferase-like protein 7A</fullName>
    </submittedName>
</protein>
<dbReference type="EMBL" id="KB546351">
    <property type="protein sequence ID" value="EMP31214.1"/>
    <property type="molecule type" value="Genomic_DNA"/>
</dbReference>
<dbReference type="AlphaFoldDB" id="M7B2C5"/>
<keyword evidence="2" id="KW-0489">Methyltransferase</keyword>
<sequence length="112" mass="13245">MLLQQFLALLVYLFLFLRHLICSKKIFFPPVMERFTIIYNRKTSDQKQELLSSSQEFTNTTEELVLLDISCGTGANFQFYLLGCRVICTDPDFEKFLFRKIAENQYLQIEIL</sequence>